<dbReference type="GO" id="GO:0046872">
    <property type="term" value="F:metal ion binding"/>
    <property type="evidence" value="ECO:0007669"/>
    <property type="project" value="InterPro"/>
</dbReference>
<proteinExistence type="predicted"/>
<comment type="caution">
    <text evidence="2">The sequence shown here is derived from an EMBL/GenBank/DDBJ whole genome shotgun (WGS) entry which is preliminary data.</text>
</comment>
<accession>A0AAJ2K5V0</accession>
<dbReference type="Pfam" id="PF02655">
    <property type="entry name" value="ATP-grasp_3"/>
    <property type="match status" value="1"/>
</dbReference>
<gene>
    <name evidence="2" type="ORF">RQP50_29015</name>
</gene>
<evidence type="ECO:0000313" key="3">
    <source>
        <dbReference type="Proteomes" id="UP001250538"/>
    </source>
</evidence>
<dbReference type="RefSeq" id="WP_315747471.1">
    <property type="nucleotide sequence ID" value="NZ_JAVYAA010000014.1"/>
</dbReference>
<organism evidence="2 3">
    <name type="scientific">Paenibacillus suaedae</name>
    <dbReference type="NCBI Taxonomy" id="3077233"/>
    <lineage>
        <taxon>Bacteria</taxon>
        <taxon>Bacillati</taxon>
        <taxon>Bacillota</taxon>
        <taxon>Bacilli</taxon>
        <taxon>Bacillales</taxon>
        <taxon>Paenibacillaceae</taxon>
        <taxon>Paenibacillus</taxon>
    </lineage>
</organism>
<reference evidence="3" key="1">
    <citation type="submission" date="2023-09" db="EMBL/GenBank/DDBJ databases">
        <title>Paenibacillus sp. chi10 Genome sequencing and assembly.</title>
        <authorList>
            <person name="Kim I."/>
        </authorList>
    </citation>
    <scope>NUCLEOTIDE SEQUENCE [LARGE SCALE GENOMIC DNA]</scope>
    <source>
        <strain evidence="3">chi10</strain>
    </source>
</reference>
<name>A0AAJ2K5V0_9BACL</name>
<dbReference type="AlphaFoldDB" id="A0AAJ2K5V0"/>
<protein>
    <submittedName>
        <fullName evidence="2">ATP-grasp domain-containing protein</fullName>
    </submittedName>
</protein>
<evidence type="ECO:0000259" key="1">
    <source>
        <dbReference type="Pfam" id="PF02655"/>
    </source>
</evidence>
<dbReference type="Gene3D" id="3.40.50.20">
    <property type="match status" value="1"/>
</dbReference>
<dbReference type="GO" id="GO:0005524">
    <property type="term" value="F:ATP binding"/>
    <property type="evidence" value="ECO:0007669"/>
    <property type="project" value="InterPro"/>
</dbReference>
<feature type="domain" description="ATP-grasp fold PylC-type" evidence="1">
    <location>
        <begin position="131"/>
        <end position="293"/>
    </location>
</feature>
<dbReference type="EMBL" id="JAVYAA010000014">
    <property type="protein sequence ID" value="MDT8980273.1"/>
    <property type="molecule type" value="Genomic_DNA"/>
</dbReference>
<evidence type="ECO:0000313" key="2">
    <source>
        <dbReference type="EMBL" id="MDT8980273.1"/>
    </source>
</evidence>
<sequence>MNISSSSSPSKDIPPDGRRTVLITGSRSPVSLELARLLGGAGHRIIMADSLLVTIGSASRFVTRHYCYPPPRHEQERFLAIIERIVIDEQVDCVIPTCEEVFYLAQRQRAWPNGCELFAPPWEMLKQLHHKGQFIEMIRQAGLHAPSTQLLTSQAEACGYIQALGEDAAVLKPAYSRFASRVLFVRAGYALPDDILITPDYPWVGQQYIHGTLYCTYSIVRDGSVCAHACYPSKFTAGAGASIAFKHEPQADLLAWVQRFVAPLRYTGQIAFDFIVTPERNIYPIECNPRATSGVHCFTVSDQLDKAFFEVNGGINGDTEVGMDGCTNNTANQNTYLDANFDANLGEHHARAYPIEPTSTRPAMLTLAMLAYGWRSPRRAYWLRELWKGQDVIFRWQDPKPFVAQAVMLYRFWRESKKRSISLIEATTSDIEWNGESSCADEH</sequence>
<dbReference type="SUPFAM" id="SSF56059">
    <property type="entry name" value="Glutathione synthetase ATP-binding domain-like"/>
    <property type="match status" value="1"/>
</dbReference>
<dbReference type="Proteomes" id="UP001250538">
    <property type="component" value="Unassembled WGS sequence"/>
</dbReference>
<keyword evidence="3" id="KW-1185">Reference proteome</keyword>
<dbReference type="InterPro" id="IPR003806">
    <property type="entry name" value="ATP-grasp_PylC-type"/>
</dbReference>
<dbReference type="Gene3D" id="3.30.470.20">
    <property type="entry name" value="ATP-grasp fold, B domain"/>
    <property type="match status" value="1"/>
</dbReference>